<dbReference type="InterPro" id="IPR050600">
    <property type="entry name" value="SETD3_SETD6_MTase"/>
</dbReference>
<comment type="caution">
    <text evidence="2">The sequence shown here is derived from an EMBL/GenBank/DDBJ whole genome shotgun (WGS) entry which is preliminary data.</text>
</comment>
<dbReference type="InterPro" id="IPR001214">
    <property type="entry name" value="SET_dom"/>
</dbReference>
<dbReference type="Gene3D" id="3.90.1410.10">
    <property type="entry name" value="set domain protein methyltransferase, domain 1"/>
    <property type="match status" value="1"/>
</dbReference>
<dbReference type="GO" id="GO:0016279">
    <property type="term" value="F:protein-lysine N-methyltransferase activity"/>
    <property type="evidence" value="ECO:0007669"/>
    <property type="project" value="TreeGrafter"/>
</dbReference>
<name>A0AAD6N300_PENCN</name>
<reference evidence="2" key="1">
    <citation type="journal article" date="2023" name="IMA Fungus">
        <title>Comparative genomic study of the Penicillium genus elucidates a diverse pangenome and 15 lateral gene transfer events.</title>
        <authorList>
            <person name="Petersen C."/>
            <person name="Sorensen T."/>
            <person name="Nielsen M.R."/>
            <person name="Sondergaard T.E."/>
            <person name="Sorensen J.L."/>
            <person name="Fitzpatrick D.A."/>
            <person name="Frisvad J.C."/>
            <person name="Nielsen K.L."/>
        </authorList>
    </citation>
    <scope>NUCLEOTIDE SEQUENCE</scope>
    <source>
        <strain evidence="2">IBT 15450</strain>
    </source>
</reference>
<dbReference type="InterPro" id="IPR046341">
    <property type="entry name" value="SET_dom_sf"/>
</dbReference>
<sequence>MQSRCLKFSEKHIHSLKMKPEWWPGKEHEAFTEWAVSNGVDTNNVTPARFPGRGLGMMATQKINKGDAVLRVPTKLMIIADSIPTTFTKQFPEDMAVQALLAAYLTHGDAEDLSTWELWRKSWPSRQDFADSMPILWPTVLGGPKWPPSNDKNEDVVDLNKPGFFPPSVSGRWNTLNPGPKTRKYELDHQNILPKQVQLLSKAWFDVVAVYPETEWDAFSYHWLIVNTRSFYWIGLGQEPPEDPNDAMGLVPFADYFNHADVARDVKFDENEYVFCATKDYEEGDEVYMNYGSHPNDTLLAEYGFFLDVNEADSVYLDDIVFRDLHTPEQQEDLWLNQYYGNYQVTPHGPCYRTEVAACLSYMKEEDWRNHVLEGMTKGLDEDRSEVTLKRWILAYATEAQATIIALQTAIENDTTVQAHRQKAETLLRRWEQIRNLCENASKTVST</sequence>
<keyword evidence="3" id="KW-1185">Reference proteome</keyword>
<dbReference type="SUPFAM" id="SSF82199">
    <property type="entry name" value="SET domain"/>
    <property type="match status" value="1"/>
</dbReference>
<evidence type="ECO:0000313" key="3">
    <source>
        <dbReference type="Proteomes" id="UP001219568"/>
    </source>
</evidence>
<dbReference type="PANTHER" id="PTHR13271">
    <property type="entry name" value="UNCHARACTERIZED PUTATIVE METHYLTRANSFERASE"/>
    <property type="match status" value="1"/>
</dbReference>
<dbReference type="PANTHER" id="PTHR13271:SF137">
    <property type="entry name" value="SET DOMAIN-CONTAINING PROTEIN"/>
    <property type="match status" value="1"/>
</dbReference>
<proteinExistence type="predicted"/>
<reference evidence="2" key="2">
    <citation type="submission" date="2023-01" db="EMBL/GenBank/DDBJ databases">
        <authorList>
            <person name="Petersen C."/>
        </authorList>
    </citation>
    <scope>NUCLEOTIDE SEQUENCE</scope>
    <source>
        <strain evidence="2">IBT 15450</strain>
    </source>
</reference>
<gene>
    <name evidence="2" type="ORF">N7460_011636</name>
</gene>
<dbReference type="Pfam" id="PF00856">
    <property type="entry name" value="SET"/>
    <property type="match status" value="1"/>
</dbReference>
<feature type="domain" description="SET" evidence="1">
    <location>
        <begin position="43"/>
        <end position="292"/>
    </location>
</feature>
<evidence type="ECO:0000259" key="1">
    <source>
        <dbReference type="PROSITE" id="PS50280"/>
    </source>
</evidence>
<protein>
    <recommendedName>
        <fullName evidence="1">SET domain-containing protein</fullName>
    </recommendedName>
</protein>
<dbReference type="PROSITE" id="PS50280">
    <property type="entry name" value="SET"/>
    <property type="match status" value="1"/>
</dbReference>
<dbReference type="Proteomes" id="UP001219568">
    <property type="component" value="Unassembled WGS sequence"/>
</dbReference>
<dbReference type="AlphaFoldDB" id="A0AAD6N300"/>
<accession>A0AAD6N300</accession>
<evidence type="ECO:0000313" key="2">
    <source>
        <dbReference type="EMBL" id="KAJ6026819.1"/>
    </source>
</evidence>
<dbReference type="EMBL" id="JAQJZL010000015">
    <property type="protein sequence ID" value="KAJ6026819.1"/>
    <property type="molecule type" value="Genomic_DNA"/>
</dbReference>
<organism evidence="2 3">
    <name type="scientific">Penicillium canescens</name>
    <dbReference type="NCBI Taxonomy" id="5083"/>
    <lineage>
        <taxon>Eukaryota</taxon>
        <taxon>Fungi</taxon>
        <taxon>Dikarya</taxon>
        <taxon>Ascomycota</taxon>
        <taxon>Pezizomycotina</taxon>
        <taxon>Eurotiomycetes</taxon>
        <taxon>Eurotiomycetidae</taxon>
        <taxon>Eurotiales</taxon>
        <taxon>Aspergillaceae</taxon>
        <taxon>Penicillium</taxon>
    </lineage>
</organism>